<keyword evidence="3" id="KW-1185">Reference proteome</keyword>
<accession>A0A364Y567</accession>
<dbReference type="PROSITE" id="PS51186">
    <property type="entry name" value="GNAT"/>
    <property type="match status" value="1"/>
</dbReference>
<dbReference type="CDD" id="cd04301">
    <property type="entry name" value="NAT_SF"/>
    <property type="match status" value="1"/>
</dbReference>
<proteinExistence type="predicted"/>
<sequence length="189" mass="22202">MRKAETSDKPIILDILTRSFDDNKSVNYVVKQDQNRVDRIRNLMDYSFNVCTEFGEVWISDDQQACALILFPDRKRSSFRTLLWDLKLALSVIGLDRVNAVLKREAMIKSNHPKEPIAYLWFIGVNPKLHGKGIGSAFIQEVINECERKKRPIYLETSMEKNLPFYKKFGFEIFQSLQLTYTLYQLRRV</sequence>
<dbReference type="InterPro" id="IPR000182">
    <property type="entry name" value="GNAT_dom"/>
</dbReference>
<feature type="domain" description="N-acetyltransferase" evidence="1">
    <location>
        <begin position="1"/>
        <end position="189"/>
    </location>
</feature>
<keyword evidence="2" id="KW-0808">Transferase</keyword>
<dbReference type="Proteomes" id="UP000251889">
    <property type="component" value="Unassembled WGS sequence"/>
</dbReference>
<dbReference type="PANTHER" id="PTHR42791:SF1">
    <property type="entry name" value="N-ACETYLTRANSFERASE DOMAIN-CONTAINING PROTEIN"/>
    <property type="match status" value="1"/>
</dbReference>
<evidence type="ECO:0000259" key="1">
    <source>
        <dbReference type="PROSITE" id="PS51186"/>
    </source>
</evidence>
<dbReference type="RefSeq" id="WP_112745797.1">
    <property type="nucleotide sequence ID" value="NZ_QMFY01000002.1"/>
</dbReference>
<dbReference type="EMBL" id="QMFY01000002">
    <property type="protein sequence ID" value="RAW01972.1"/>
    <property type="molecule type" value="Genomic_DNA"/>
</dbReference>
<evidence type="ECO:0000313" key="3">
    <source>
        <dbReference type="Proteomes" id="UP000251889"/>
    </source>
</evidence>
<dbReference type="SUPFAM" id="SSF55729">
    <property type="entry name" value="Acyl-CoA N-acyltransferases (Nat)"/>
    <property type="match status" value="1"/>
</dbReference>
<reference evidence="2 3" key="1">
    <citation type="submission" date="2018-06" db="EMBL/GenBank/DDBJ databases">
        <title>Chryseolinea flavus sp. nov., a member of the phylum Bacteroidetes isolated from soil.</title>
        <authorList>
            <person name="Li Y."/>
            <person name="Wang J."/>
        </authorList>
    </citation>
    <scope>NUCLEOTIDE SEQUENCE [LARGE SCALE GENOMIC DNA]</scope>
    <source>
        <strain evidence="2 3">SDU1-6</strain>
    </source>
</reference>
<dbReference type="InterPro" id="IPR052523">
    <property type="entry name" value="Trichothecene_AcTrans"/>
</dbReference>
<dbReference type="PANTHER" id="PTHR42791">
    <property type="entry name" value="GNAT FAMILY ACETYLTRANSFERASE"/>
    <property type="match status" value="1"/>
</dbReference>
<dbReference type="InterPro" id="IPR016181">
    <property type="entry name" value="Acyl_CoA_acyltransferase"/>
</dbReference>
<gene>
    <name evidence="2" type="ORF">DQQ10_05280</name>
</gene>
<dbReference type="AlphaFoldDB" id="A0A364Y567"/>
<dbReference type="GO" id="GO:0016747">
    <property type="term" value="F:acyltransferase activity, transferring groups other than amino-acyl groups"/>
    <property type="evidence" value="ECO:0007669"/>
    <property type="project" value="InterPro"/>
</dbReference>
<comment type="caution">
    <text evidence="2">The sequence shown here is derived from an EMBL/GenBank/DDBJ whole genome shotgun (WGS) entry which is preliminary data.</text>
</comment>
<name>A0A364Y567_9BACT</name>
<dbReference type="Pfam" id="PF00583">
    <property type="entry name" value="Acetyltransf_1"/>
    <property type="match status" value="1"/>
</dbReference>
<organism evidence="2 3">
    <name type="scientific">Pseudochryseolinea flava</name>
    <dbReference type="NCBI Taxonomy" id="2059302"/>
    <lineage>
        <taxon>Bacteria</taxon>
        <taxon>Pseudomonadati</taxon>
        <taxon>Bacteroidota</taxon>
        <taxon>Cytophagia</taxon>
        <taxon>Cytophagales</taxon>
        <taxon>Fulvivirgaceae</taxon>
        <taxon>Pseudochryseolinea</taxon>
    </lineage>
</organism>
<dbReference type="Gene3D" id="3.40.630.30">
    <property type="match status" value="1"/>
</dbReference>
<protein>
    <submittedName>
        <fullName evidence="2">N-acetyltransferase</fullName>
    </submittedName>
</protein>
<evidence type="ECO:0000313" key="2">
    <source>
        <dbReference type="EMBL" id="RAW01972.1"/>
    </source>
</evidence>
<dbReference type="OrthoDB" id="1452841at2"/>